<feature type="transmembrane region" description="Helical" evidence="7">
    <location>
        <begin position="89"/>
        <end position="111"/>
    </location>
</feature>
<dbReference type="PANTHER" id="PTHR30250:SF10">
    <property type="entry name" value="LIPOPOLYSACCHARIDE BIOSYNTHESIS PROTEIN WZXC"/>
    <property type="match status" value="1"/>
</dbReference>
<comment type="caution">
    <text evidence="8">The sequence shown here is derived from an EMBL/GenBank/DDBJ whole genome shotgun (WGS) entry which is preliminary data.</text>
</comment>
<keyword evidence="5 7" id="KW-1133">Transmembrane helix</keyword>
<feature type="transmembrane region" description="Helical" evidence="7">
    <location>
        <begin position="362"/>
        <end position="383"/>
    </location>
</feature>
<evidence type="ECO:0000256" key="7">
    <source>
        <dbReference type="SAM" id="Phobius"/>
    </source>
</evidence>
<dbReference type="Proteomes" id="UP001597206">
    <property type="component" value="Unassembled WGS sequence"/>
</dbReference>
<keyword evidence="6 7" id="KW-0472">Membrane</keyword>
<feature type="transmembrane region" description="Helical" evidence="7">
    <location>
        <begin position="51"/>
        <end position="77"/>
    </location>
</feature>
<feature type="transmembrane region" description="Helical" evidence="7">
    <location>
        <begin position="389"/>
        <end position="408"/>
    </location>
</feature>
<comment type="similarity">
    <text evidence="2">Belongs to the polysaccharide synthase family.</text>
</comment>
<evidence type="ECO:0000313" key="8">
    <source>
        <dbReference type="EMBL" id="MFD1121318.1"/>
    </source>
</evidence>
<evidence type="ECO:0000256" key="1">
    <source>
        <dbReference type="ARBA" id="ARBA00004651"/>
    </source>
</evidence>
<dbReference type="InterPro" id="IPR050833">
    <property type="entry name" value="Poly_Biosynth_Transport"/>
</dbReference>
<name>A0ABW3P9S5_9PROT</name>
<feature type="transmembrane region" description="Helical" evidence="7">
    <location>
        <begin position="21"/>
        <end position="45"/>
    </location>
</feature>
<sequence length="492" mass="54943">MNNDQKVTSNESIKGAVKHGVLWSVIQNWGGRLITFITSIILARLLGPEEYGIIGIAFLILTFIPMIADFGFGVAIIQKKNLSDEDLNLPFYISLFLGFCLLLILFLFSSFIEHSLKAPGLSIYLYAIAVITIITIPASFQEALYVRNALFRELAYRRLVIDFGAGVIAVILAFNGFGVWSLIIQAAISAALGFIWLWTKPQWLPTFNISTKSFNGLLKVGMPVFLERIREFLSNKIIDFLIVTALGLAAYGIFVVANRLYTILMQLLHGAIFNVLLTSISKIADDLVRLRSIYIKTIGFSSTVTSPFFVLLAAISPEIMDVLFGKKWIGIDTVSVPLMLLGAVHTIQYVNGAFLTSIAKSGLTLFVGVVKTFSTVLILYFFGSNDLVQLTWLFVLSQLVVTPLSFYVVWSQIRFPIKDFLKLTLETTIGSALAYFTITYLRDVVSVFISTSFLKGLILALVFAIVHLVYILIVNPKRIDLIYEFVKDKKRK</sequence>
<evidence type="ECO:0000256" key="4">
    <source>
        <dbReference type="ARBA" id="ARBA00022692"/>
    </source>
</evidence>
<feature type="transmembrane region" description="Helical" evidence="7">
    <location>
        <begin position="237"/>
        <end position="257"/>
    </location>
</feature>
<feature type="transmembrane region" description="Helical" evidence="7">
    <location>
        <begin position="293"/>
        <end position="316"/>
    </location>
</feature>
<evidence type="ECO:0000256" key="6">
    <source>
        <dbReference type="ARBA" id="ARBA00023136"/>
    </source>
</evidence>
<feature type="transmembrane region" description="Helical" evidence="7">
    <location>
        <begin position="263"/>
        <end position="281"/>
    </location>
</feature>
<protein>
    <submittedName>
        <fullName evidence="8">Oligosaccharide flippase family protein</fullName>
    </submittedName>
</protein>
<evidence type="ECO:0000313" key="9">
    <source>
        <dbReference type="Proteomes" id="UP001597206"/>
    </source>
</evidence>
<feature type="transmembrane region" description="Helical" evidence="7">
    <location>
        <begin position="453"/>
        <end position="473"/>
    </location>
</feature>
<feature type="transmembrane region" description="Helical" evidence="7">
    <location>
        <begin position="328"/>
        <end position="350"/>
    </location>
</feature>
<reference evidence="9" key="1">
    <citation type="journal article" date="2019" name="Int. J. Syst. Evol. Microbiol.">
        <title>The Global Catalogue of Microorganisms (GCM) 10K type strain sequencing project: providing services to taxonomists for standard genome sequencing and annotation.</title>
        <authorList>
            <consortium name="The Broad Institute Genomics Platform"/>
            <consortium name="The Broad Institute Genome Sequencing Center for Infectious Disease"/>
            <person name="Wu L."/>
            <person name="Ma J."/>
        </authorList>
    </citation>
    <scope>NUCLEOTIDE SEQUENCE [LARGE SCALE GENOMIC DNA]</scope>
    <source>
        <strain evidence="9">CCUG 58411</strain>
    </source>
</reference>
<accession>A0ABW3P9S5</accession>
<keyword evidence="4 7" id="KW-0812">Transmembrane</keyword>
<evidence type="ECO:0000256" key="3">
    <source>
        <dbReference type="ARBA" id="ARBA00022475"/>
    </source>
</evidence>
<dbReference type="RefSeq" id="WP_379029927.1">
    <property type="nucleotide sequence ID" value="NZ_JBHTLN010000001.1"/>
</dbReference>
<proteinExistence type="inferred from homology"/>
<comment type="subcellular location">
    <subcellularLocation>
        <location evidence="1">Cell membrane</location>
        <topology evidence="1">Multi-pass membrane protein</topology>
    </subcellularLocation>
</comment>
<feature type="transmembrane region" description="Helical" evidence="7">
    <location>
        <begin position="420"/>
        <end position="441"/>
    </location>
</feature>
<feature type="transmembrane region" description="Helical" evidence="7">
    <location>
        <begin position="123"/>
        <end position="144"/>
    </location>
</feature>
<keyword evidence="3" id="KW-1003">Cell membrane</keyword>
<organism evidence="8 9">
    <name type="scientific">Methylophilus flavus</name>
    <dbReference type="NCBI Taxonomy" id="640084"/>
    <lineage>
        <taxon>Bacteria</taxon>
        <taxon>Pseudomonadati</taxon>
        <taxon>Pseudomonadota</taxon>
        <taxon>Betaproteobacteria</taxon>
        <taxon>Nitrosomonadales</taxon>
        <taxon>Methylophilaceae</taxon>
        <taxon>Methylophilus</taxon>
    </lineage>
</organism>
<dbReference type="PANTHER" id="PTHR30250">
    <property type="entry name" value="PST FAMILY PREDICTED COLANIC ACID TRANSPORTER"/>
    <property type="match status" value="1"/>
</dbReference>
<evidence type="ECO:0000256" key="2">
    <source>
        <dbReference type="ARBA" id="ARBA00007430"/>
    </source>
</evidence>
<dbReference type="Pfam" id="PF13440">
    <property type="entry name" value="Polysacc_synt_3"/>
    <property type="match status" value="1"/>
</dbReference>
<feature type="transmembrane region" description="Helical" evidence="7">
    <location>
        <begin position="156"/>
        <end position="174"/>
    </location>
</feature>
<evidence type="ECO:0000256" key="5">
    <source>
        <dbReference type="ARBA" id="ARBA00022989"/>
    </source>
</evidence>
<dbReference type="EMBL" id="JBHTLN010000001">
    <property type="protein sequence ID" value="MFD1121318.1"/>
    <property type="molecule type" value="Genomic_DNA"/>
</dbReference>
<gene>
    <name evidence="8" type="ORF">ACFQ2T_02295</name>
</gene>
<keyword evidence="9" id="KW-1185">Reference proteome</keyword>
<feature type="transmembrane region" description="Helical" evidence="7">
    <location>
        <begin position="180"/>
        <end position="199"/>
    </location>
</feature>